<dbReference type="InterPro" id="IPR009075">
    <property type="entry name" value="AcylCo_DH/oxidase_C"/>
</dbReference>
<evidence type="ECO:0000313" key="10">
    <source>
        <dbReference type="Proteomes" id="UP001346149"/>
    </source>
</evidence>
<evidence type="ECO:0000256" key="2">
    <source>
        <dbReference type="ARBA" id="ARBA00009347"/>
    </source>
</evidence>
<dbReference type="GO" id="GO:0005777">
    <property type="term" value="C:peroxisome"/>
    <property type="evidence" value="ECO:0007669"/>
    <property type="project" value="TreeGrafter"/>
</dbReference>
<reference evidence="9 10" key="1">
    <citation type="journal article" date="2023" name="Hortic Res">
        <title>Pangenome of water caltrop reveals structural variations and asymmetric subgenome divergence after allopolyploidization.</title>
        <authorList>
            <person name="Zhang X."/>
            <person name="Chen Y."/>
            <person name="Wang L."/>
            <person name="Yuan Y."/>
            <person name="Fang M."/>
            <person name="Shi L."/>
            <person name="Lu R."/>
            <person name="Comes H.P."/>
            <person name="Ma Y."/>
            <person name="Chen Y."/>
            <person name="Huang G."/>
            <person name="Zhou Y."/>
            <person name="Zheng Z."/>
            <person name="Qiu Y."/>
        </authorList>
    </citation>
    <scope>NUCLEOTIDE SEQUENCE [LARGE SCALE GENOMIC DNA]</scope>
    <source>
        <strain evidence="9">F231</strain>
    </source>
</reference>
<comment type="cofactor">
    <cofactor evidence="1 5">
        <name>FAD</name>
        <dbReference type="ChEBI" id="CHEBI:57692"/>
    </cofactor>
</comment>
<dbReference type="InterPro" id="IPR006089">
    <property type="entry name" value="Acyl-CoA_DH_CS"/>
</dbReference>
<proteinExistence type="inferred from homology"/>
<keyword evidence="10" id="KW-1185">Reference proteome</keyword>
<dbReference type="InterPro" id="IPR013786">
    <property type="entry name" value="AcylCoA_DH/ox_N"/>
</dbReference>
<dbReference type="PANTHER" id="PTHR43188">
    <property type="entry name" value="ACYL-COENZYME A OXIDASE"/>
    <property type="match status" value="1"/>
</dbReference>
<keyword evidence="4 5" id="KW-0274">FAD</keyword>
<dbReference type="InterPro" id="IPR046373">
    <property type="entry name" value="Acyl-CoA_Oxase/DH_mid-dom_sf"/>
</dbReference>
<dbReference type="InterPro" id="IPR009100">
    <property type="entry name" value="AcylCoA_DH/oxidase_NM_dom_sf"/>
</dbReference>
<evidence type="ECO:0000256" key="5">
    <source>
        <dbReference type="RuleBase" id="RU362125"/>
    </source>
</evidence>
<dbReference type="InterPro" id="IPR045008">
    <property type="entry name" value="ACX4-like"/>
</dbReference>
<dbReference type="Gene3D" id="1.20.140.10">
    <property type="entry name" value="Butyryl-CoA Dehydrogenase, subunit A, domain 3"/>
    <property type="match status" value="1"/>
</dbReference>
<dbReference type="Gene3D" id="2.40.110.10">
    <property type="entry name" value="Butyryl-CoA Dehydrogenase, subunit A, domain 2"/>
    <property type="match status" value="1"/>
</dbReference>
<keyword evidence="3 5" id="KW-0285">Flavoprotein</keyword>
<dbReference type="EMBL" id="JAXQNO010000007">
    <property type="protein sequence ID" value="KAK4793956.1"/>
    <property type="molecule type" value="Genomic_DNA"/>
</dbReference>
<evidence type="ECO:0000313" key="9">
    <source>
        <dbReference type="EMBL" id="KAK4793956.1"/>
    </source>
</evidence>
<evidence type="ECO:0000259" key="8">
    <source>
        <dbReference type="Pfam" id="PF02771"/>
    </source>
</evidence>
<feature type="domain" description="Acyl-CoA dehydrogenase/oxidase C-terminal" evidence="6">
    <location>
        <begin position="281"/>
        <end position="420"/>
    </location>
</feature>
<dbReference type="PROSITE" id="PS00073">
    <property type="entry name" value="ACYL_COA_DH_2"/>
    <property type="match status" value="1"/>
</dbReference>
<evidence type="ECO:0000259" key="6">
    <source>
        <dbReference type="Pfam" id="PF00441"/>
    </source>
</evidence>
<accession>A0AAN7MBZ3</accession>
<dbReference type="Gene3D" id="1.10.540.10">
    <property type="entry name" value="Acyl-CoA dehydrogenase/oxidase, N-terminal domain"/>
    <property type="match status" value="1"/>
</dbReference>
<dbReference type="PANTHER" id="PTHR43188:SF1">
    <property type="entry name" value="ACYL-COA DEHYDROGENASE"/>
    <property type="match status" value="1"/>
</dbReference>
<evidence type="ECO:0008006" key="11">
    <source>
        <dbReference type="Google" id="ProtNLM"/>
    </source>
</evidence>
<dbReference type="Pfam" id="PF02771">
    <property type="entry name" value="Acyl-CoA_dh_N"/>
    <property type="match status" value="1"/>
</dbReference>
<dbReference type="Proteomes" id="UP001346149">
    <property type="component" value="Unassembled WGS sequence"/>
</dbReference>
<evidence type="ECO:0000259" key="7">
    <source>
        <dbReference type="Pfam" id="PF02770"/>
    </source>
</evidence>
<dbReference type="InterPro" id="IPR037069">
    <property type="entry name" value="AcylCoA_DH/ox_N_sf"/>
</dbReference>
<dbReference type="SUPFAM" id="SSF56645">
    <property type="entry name" value="Acyl-CoA dehydrogenase NM domain-like"/>
    <property type="match status" value="1"/>
</dbReference>
<name>A0AAN7MBZ3_TRANT</name>
<dbReference type="GO" id="GO:0006635">
    <property type="term" value="P:fatty acid beta-oxidation"/>
    <property type="evidence" value="ECO:0007669"/>
    <property type="project" value="InterPro"/>
</dbReference>
<gene>
    <name evidence="9" type="ORF">SAY86_011950</name>
</gene>
<dbReference type="FunFam" id="1.20.140.10:FF:000021">
    <property type="entry name" value="Acyl-coenzyme A oxidase 4, peroxisomal"/>
    <property type="match status" value="1"/>
</dbReference>
<dbReference type="Pfam" id="PF00441">
    <property type="entry name" value="Acyl-CoA_dh_1"/>
    <property type="match status" value="1"/>
</dbReference>
<feature type="domain" description="Acyl-CoA oxidase/dehydrogenase middle" evidence="7">
    <location>
        <begin position="171"/>
        <end position="263"/>
    </location>
</feature>
<feature type="domain" description="Acyl-CoA dehydrogenase/oxidase N-terminal" evidence="8">
    <location>
        <begin position="56"/>
        <end position="165"/>
    </location>
</feature>
<dbReference type="GO" id="GO:0050660">
    <property type="term" value="F:flavin adenine dinucleotide binding"/>
    <property type="evidence" value="ECO:0007669"/>
    <property type="project" value="InterPro"/>
</dbReference>
<dbReference type="FunFam" id="1.10.540.10:FF:000014">
    <property type="entry name" value="Acyl-coenzyme A oxidase 4, peroxisomal"/>
    <property type="match status" value="1"/>
</dbReference>
<protein>
    <recommendedName>
        <fullName evidence="11">Acyl-coenzyme A oxidase 4, peroxisomal</fullName>
    </recommendedName>
</protein>
<dbReference type="Pfam" id="PF02770">
    <property type="entry name" value="Acyl-CoA_dh_M"/>
    <property type="match status" value="1"/>
</dbReference>
<dbReference type="GO" id="GO:0003995">
    <property type="term" value="F:acyl-CoA dehydrogenase activity"/>
    <property type="evidence" value="ECO:0007669"/>
    <property type="project" value="InterPro"/>
</dbReference>
<comment type="similarity">
    <text evidence="2 5">Belongs to the acyl-CoA dehydrogenase family.</text>
</comment>
<organism evidence="9 10">
    <name type="scientific">Trapa natans</name>
    <name type="common">Water chestnut</name>
    <dbReference type="NCBI Taxonomy" id="22666"/>
    <lineage>
        <taxon>Eukaryota</taxon>
        <taxon>Viridiplantae</taxon>
        <taxon>Streptophyta</taxon>
        <taxon>Embryophyta</taxon>
        <taxon>Tracheophyta</taxon>
        <taxon>Spermatophyta</taxon>
        <taxon>Magnoliopsida</taxon>
        <taxon>eudicotyledons</taxon>
        <taxon>Gunneridae</taxon>
        <taxon>Pentapetalae</taxon>
        <taxon>rosids</taxon>
        <taxon>malvids</taxon>
        <taxon>Myrtales</taxon>
        <taxon>Lythraceae</taxon>
        <taxon>Trapa</taxon>
    </lineage>
</organism>
<dbReference type="FunFam" id="2.40.110.10:FF:000013">
    <property type="entry name" value="Acyl-coenzyme A oxidase 4 peroxisomal"/>
    <property type="match status" value="1"/>
</dbReference>
<dbReference type="InterPro" id="IPR036250">
    <property type="entry name" value="AcylCo_DH-like_C"/>
</dbReference>
<dbReference type="SUPFAM" id="SSF47203">
    <property type="entry name" value="Acyl-CoA dehydrogenase C-terminal domain-like"/>
    <property type="match status" value="1"/>
</dbReference>
<evidence type="ECO:0000256" key="4">
    <source>
        <dbReference type="ARBA" id="ARBA00022827"/>
    </source>
</evidence>
<keyword evidence="5" id="KW-0560">Oxidoreductase</keyword>
<evidence type="ECO:0000256" key="1">
    <source>
        <dbReference type="ARBA" id="ARBA00001974"/>
    </source>
</evidence>
<evidence type="ECO:0000256" key="3">
    <source>
        <dbReference type="ARBA" id="ARBA00022630"/>
    </source>
</evidence>
<sequence>MTAHSSLNPADLDKSGTRSHLGLPAMDVSLAFPQATPASVFPSCTSDYYHFDDLLTQEERDIRIKVRKCMEKEVAPIMARYWERAEFPFHVVPKLGTLRISGSTIKGYGCPGMSITGSAIATAEVARVDASCSTFILVHSSLAMLTIALCGSEQQKNRYLPSLAELSTVACWALTEPDYGSDASGLRTIATKVEGGWILEGQKRWIGNSTFADVLIIFARNTSTNQINGFIVKKDAPGLTASKIENKIGLRIVQNGDIIMKKVFVPDDDRLPGVNSFQDTNKVLAVSRVMVSWQPIGIAMGIYDICHRYLMERKQFGAPLAAFQINQQKLVQMLGNVQAMFLVGWRLCKLYEAGKMTPGHASLGKAWITKKARETAALGRELLGGNGILADFLVAKAFCDLEPIYTYEGTYEINSLVTGREVTGYAAFKPAASKPQRSRL</sequence>
<dbReference type="InterPro" id="IPR006091">
    <property type="entry name" value="Acyl-CoA_Oxase/DH_mid-dom"/>
</dbReference>
<comment type="caution">
    <text evidence="9">The sequence shown here is derived from an EMBL/GenBank/DDBJ whole genome shotgun (WGS) entry which is preliminary data.</text>
</comment>
<dbReference type="AlphaFoldDB" id="A0AAN7MBZ3"/>